<dbReference type="Proteomes" id="UP000256629">
    <property type="component" value="Unassembled WGS sequence"/>
</dbReference>
<sequence length="356" mass="41752">MVLKMRYLSWLKLTALFLCVLSCNTDSHNPAFQITDPCESSSPTPDSLQYTPVYVKPVITSPDNNSIIPIIYGDEVVEIKWKAPKDANYFELKYFQLDHPYNCLDYEKFHRLGVVRENGVIINQGTTGFYRTNRRYYWLINGINHPFYKHFSDSLKITQDTVYVAYRMRSKIFDRVNLSEKFSLWSDVKTFAMVPLFNLKKDIIEVTYNFNFIAEETNEYYFSGMAKANNYRLNNIASDNHLNFEKIKSIRPVKFVTNFLRGYENIKNPFPWIVIGFNEDYEFKKVFCPFEVLGSVSPDLEQGSRSIEGQFLQTFSNNFLSQMIDYDLKLAYKLHDNPGTEHEIGITLTYEVFSDY</sequence>
<feature type="chain" id="PRO_5017619832" evidence="1">
    <location>
        <begin position="26"/>
        <end position="356"/>
    </location>
</feature>
<dbReference type="AlphaFoldDB" id="A0A3D9HKI1"/>
<evidence type="ECO:0000256" key="1">
    <source>
        <dbReference type="SAM" id="SignalP"/>
    </source>
</evidence>
<protein>
    <submittedName>
        <fullName evidence="2">Uncharacterized protein</fullName>
    </submittedName>
</protein>
<keyword evidence="1" id="KW-0732">Signal</keyword>
<feature type="signal peptide" evidence="1">
    <location>
        <begin position="1"/>
        <end position="25"/>
    </location>
</feature>
<evidence type="ECO:0000313" key="2">
    <source>
        <dbReference type="EMBL" id="RED49984.1"/>
    </source>
</evidence>
<organism evidence="2 3">
    <name type="scientific">Seonamhaeicola aphaedonensis</name>
    <dbReference type="NCBI Taxonomy" id="1461338"/>
    <lineage>
        <taxon>Bacteria</taxon>
        <taxon>Pseudomonadati</taxon>
        <taxon>Bacteroidota</taxon>
        <taxon>Flavobacteriia</taxon>
        <taxon>Flavobacteriales</taxon>
        <taxon>Flavobacteriaceae</taxon>
    </lineage>
</organism>
<reference evidence="2 3" key="1">
    <citation type="submission" date="2018-07" db="EMBL/GenBank/DDBJ databases">
        <title>Genomic Encyclopedia of Type Strains, Phase III (KMG-III): the genomes of soil and plant-associated and newly described type strains.</title>
        <authorList>
            <person name="Whitman W."/>
        </authorList>
    </citation>
    <scope>NUCLEOTIDE SEQUENCE [LARGE SCALE GENOMIC DNA]</scope>
    <source>
        <strain evidence="2 3">CECT 8487</strain>
    </source>
</reference>
<name>A0A3D9HKI1_9FLAO</name>
<evidence type="ECO:0000313" key="3">
    <source>
        <dbReference type="Proteomes" id="UP000256629"/>
    </source>
</evidence>
<proteinExistence type="predicted"/>
<comment type="caution">
    <text evidence="2">The sequence shown here is derived from an EMBL/GenBank/DDBJ whole genome shotgun (WGS) entry which is preliminary data.</text>
</comment>
<dbReference type="EMBL" id="QRDX01000001">
    <property type="protein sequence ID" value="RED49984.1"/>
    <property type="molecule type" value="Genomic_DNA"/>
</dbReference>
<keyword evidence="3" id="KW-1185">Reference proteome</keyword>
<gene>
    <name evidence="2" type="ORF">DFQ02_1014</name>
</gene>
<accession>A0A3D9HKI1</accession>